<evidence type="ECO:0000256" key="1">
    <source>
        <dbReference type="RuleBase" id="RU004003"/>
    </source>
</evidence>
<evidence type="ECO:0000259" key="4">
    <source>
        <dbReference type="Pfam" id="PF00263"/>
    </source>
</evidence>
<dbReference type="eggNOG" id="COG4964">
    <property type="taxonomic scope" value="Bacteria"/>
</dbReference>
<dbReference type="HOGENOM" id="CLU_017952_2_0_0"/>
<dbReference type="Pfam" id="PF13629">
    <property type="entry name" value="T2SS-T3SS_pil_N"/>
    <property type="match status" value="1"/>
</dbReference>
<sequence precursor="true">MKLGDKLLRAALISAVWAAGCFAQATKPQVRDFTLLEGRGELLTFQNDITKVAISEPKIADAVVISPREVMVNAKGPGRATLVVWETGLDPVRYEIAVTKDTTEWDMFTKSMIDSAGVPIHITGSGDTIVLSGVVKSADDAKRLAGMAQTRAKTVINLLQAPPPAEPRQILLQVKFAAIDRVALTQIGFNLFSTNDKFIGASSTEQFSSPRFSQLQPTGTGQTVNFSDLLNLFAFRPDLNIGATIKALEERNLLQILAEPNLLCLDGKEATFLAGGTFPYPTITTTPTGGATAPVITVQFKPFGVKLDFQPTVTPQGSIDLKVQPEVSSLDYANAVTLQGFVIPALSQRRAETEIILKDGESFAIAGLIDNRVIETLSKVPGLGDLPVLGKIFRSRSTQKSADELLVVVTPHFVKPLTPEERAKLPVMPSTFLPAAKPPESKGKGGKKSSSNASSTDPEFVGPRGQQIPKQ</sequence>
<feature type="domain" description="Type II/III secretion system secretin-like" evidence="4">
    <location>
        <begin position="247"/>
        <end position="414"/>
    </location>
</feature>
<dbReference type="GO" id="GO:0015627">
    <property type="term" value="C:type II protein secretion system complex"/>
    <property type="evidence" value="ECO:0007669"/>
    <property type="project" value="TreeGrafter"/>
</dbReference>
<dbReference type="PANTHER" id="PTHR30332:SF17">
    <property type="entry name" value="TYPE IV PILIATION SYSTEM PROTEIN DR_0774-RELATED"/>
    <property type="match status" value="1"/>
</dbReference>
<dbReference type="PANTHER" id="PTHR30332">
    <property type="entry name" value="PROBABLE GENERAL SECRETION PATHWAY PROTEIN D"/>
    <property type="match status" value="1"/>
</dbReference>
<dbReference type="InParanoid" id="Q01NX0"/>
<dbReference type="PROSITE" id="PS51257">
    <property type="entry name" value="PROKAR_LIPOPROTEIN"/>
    <property type="match status" value="1"/>
</dbReference>
<feature type="signal peptide" evidence="3">
    <location>
        <begin position="1"/>
        <end position="18"/>
    </location>
</feature>
<feature type="domain" description="Pilus formation protein N-terminal" evidence="5">
    <location>
        <begin position="31"/>
        <end position="98"/>
    </location>
</feature>
<gene>
    <name evidence="6" type="ordered locus">Acid_7752</name>
</gene>
<dbReference type="AlphaFoldDB" id="Q01NX0"/>
<dbReference type="OrthoDB" id="9779724at2"/>
<dbReference type="InterPro" id="IPR032789">
    <property type="entry name" value="T2SS-T3SS_pil_N"/>
</dbReference>
<comment type="similarity">
    <text evidence="1">Belongs to the bacterial secretin family.</text>
</comment>
<dbReference type="PRINTS" id="PR00811">
    <property type="entry name" value="BCTERIALGSPD"/>
</dbReference>
<evidence type="ECO:0000256" key="3">
    <source>
        <dbReference type="SAM" id="SignalP"/>
    </source>
</evidence>
<evidence type="ECO:0000313" key="6">
    <source>
        <dbReference type="EMBL" id="ABJ88650.1"/>
    </source>
</evidence>
<dbReference type="InterPro" id="IPR050810">
    <property type="entry name" value="Bact_Secretion_Sys_Channel"/>
</dbReference>
<dbReference type="Pfam" id="PF00263">
    <property type="entry name" value="Secretin"/>
    <property type="match status" value="1"/>
</dbReference>
<name>Q01NX0_SOLUE</name>
<keyword evidence="3" id="KW-0732">Signal</keyword>
<proteinExistence type="inferred from homology"/>
<reference evidence="6" key="1">
    <citation type="submission" date="2006-10" db="EMBL/GenBank/DDBJ databases">
        <title>Complete sequence of Solibacter usitatus Ellin6076.</title>
        <authorList>
            <consortium name="US DOE Joint Genome Institute"/>
            <person name="Copeland A."/>
            <person name="Lucas S."/>
            <person name="Lapidus A."/>
            <person name="Barry K."/>
            <person name="Detter J.C."/>
            <person name="Glavina del Rio T."/>
            <person name="Hammon N."/>
            <person name="Israni S."/>
            <person name="Dalin E."/>
            <person name="Tice H."/>
            <person name="Pitluck S."/>
            <person name="Thompson L.S."/>
            <person name="Brettin T."/>
            <person name="Bruce D."/>
            <person name="Han C."/>
            <person name="Tapia R."/>
            <person name="Gilna P."/>
            <person name="Schmutz J."/>
            <person name="Larimer F."/>
            <person name="Land M."/>
            <person name="Hauser L."/>
            <person name="Kyrpides N."/>
            <person name="Mikhailova N."/>
            <person name="Janssen P.H."/>
            <person name="Kuske C.R."/>
            <person name="Richardson P."/>
        </authorList>
    </citation>
    <scope>NUCLEOTIDE SEQUENCE</scope>
    <source>
        <strain evidence="6">Ellin6076</strain>
    </source>
</reference>
<dbReference type="InterPro" id="IPR001775">
    <property type="entry name" value="GspD/PilQ"/>
</dbReference>
<evidence type="ECO:0000256" key="2">
    <source>
        <dbReference type="SAM" id="MobiDB-lite"/>
    </source>
</evidence>
<dbReference type="KEGG" id="sus:Acid_7752"/>
<protein>
    <submittedName>
        <fullName evidence="6">Type II and III secretion system protein</fullName>
    </submittedName>
</protein>
<dbReference type="EMBL" id="CP000473">
    <property type="protein sequence ID" value="ABJ88650.1"/>
    <property type="molecule type" value="Genomic_DNA"/>
</dbReference>
<organism evidence="6">
    <name type="scientific">Solibacter usitatus (strain Ellin6076)</name>
    <dbReference type="NCBI Taxonomy" id="234267"/>
    <lineage>
        <taxon>Bacteria</taxon>
        <taxon>Pseudomonadati</taxon>
        <taxon>Acidobacteriota</taxon>
        <taxon>Terriglobia</taxon>
        <taxon>Bryobacterales</taxon>
        <taxon>Solibacteraceae</taxon>
        <taxon>Candidatus Solibacter</taxon>
    </lineage>
</organism>
<feature type="chain" id="PRO_5004163102" evidence="3">
    <location>
        <begin position="19"/>
        <end position="471"/>
    </location>
</feature>
<evidence type="ECO:0000259" key="5">
    <source>
        <dbReference type="Pfam" id="PF13629"/>
    </source>
</evidence>
<dbReference type="GO" id="GO:0009306">
    <property type="term" value="P:protein secretion"/>
    <property type="evidence" value="ECO:0007669"/>
    <property type="project" value="InterPro"/>
</dbReference>
<feature type="region of interest" description="Disordered" evidence="2">
    <location>
        <begin position="425"/>
        <end position="471"/>
    </location>
</feature>
<accession>Q01NX0</accession>
<dbReference type="InterPro" id="IPR004846">
    <property type="entry name" value="T2SS/T3SS_dom"/>
</dbReference>
<dbReference type="STRING" id="234267.Acid_7752"/>